<dbReference type="Pfam" id="PF02350">
    <property type="entry name" value="Epimerase_2"/>
    <property type="match status" value="1"/>
</dbReference>
<dbReference type="Proteomes" id="UP000675047">
    <property type="component" value="Unassembled WGS sequence"/>
</dbReference>
<organism evidence="2 3">
    <name type="scientific">Flavobacterium geliluteum</name>
    <dbReference type="NCBI Taxonomy" id="2816120"/>
    <lineage>
        <taxon>Bacteria</taxon>
        <taxon>Pseudomonadati</taxon>
        <taxon>Bacteroidota</taxon>
        <taxon>Flavobacteriia</taxon>
        <taxon>Flavobacteriales</taxon>
        <taxon>Flavobacteriaceae</taxon>
        <taxon>Flavobacterium</taxon>
    </lineage>
</organism>
<evidence type="ECO:0000313" key="3">
    <source>
        <dbReference type="Proteomes" id="UP000675047"/>
    </source>
</evidence>
<dbReference type="NCBIfam" id="TIGR03568">
    <property type="entry name" value="NeuC_NnaA"/>
    <property type="match status" value="1"/>
</dbReference>
<dbReference type="InterPro" id="IPR003331">
    <property type="entry name" value="UDP_GlcNAc_Epimerase_2_dom"/>
</dbReference>
<name>A0A940X9J9_9FLAO</name>
<dbReference type="GO" id="GO:0004553">
    <property type="term" value="F:hydrolase activity, hydrolyzing O-glycosyl compounds"/>
    <property type="evidence" value="ECO:0007669"/>
    <property type="project" value="InterPro"/>
</dbReference>
<comment type="caution">
    <text evidence="2">The sequence shown here is derived from an EMBL/GenBank/DDBJ whole genome shotgun (WGS) entry which is preliminary data.</text>
</comment>
<dbReference type="AlphaFoldDB" id="A0A940X9J9"/>
<dbReference type="Gene3D" id="3.40.50.2000">
    <property type="entry name" value="Glycogen Phosphorylase B"/>
    <property type="match status" value="2"/>
</dbReference>
<gene>
    <name evidence="2" type="primary">neuC</name>
    <name evidence="2" type="ORF">J3495_06735</name>
</gene>
<accession>A0A940X9J9</accession>
<evidence type="ECO:0000259" key="1">
    <source>
        <dbReference type="Pfam" id="PF02350"/>
    </source>
</evidence>
<protein>
    <submittedName>
        <fullName evidence="2">UDP-N-acetylglucosamine 2-epimerase (Hydrolyzing)</fullName>
        <ecNumber evidence="2">3.2.1.183</ecNumber>
    </submittedName>
</protein>
<dbReference type="PANTHER" id="PTHR43174:SF3">
    <property type="entry name" value="UDP-N-ACETYLGLUCOSAMINE 2-EPIMERASE"/>
    <property type="match status" value="1"/>
</dbReference>
<dbReference type="InterPro" id="IPR020004">
    <property type="entry name" value="UDP-GlcNAc_Epase"/>
</dbReference>
<dbReference type="PANTHER" id="PTHR43174">
    <property type="entry name" value="UDP-N-ACETYLGLUCOSAMINE 2-EPIMERASE"/>
    <property type="match status" value="1"/>
</dbReference>
<keyword evidence="2" id="KW-0326">Glycosidase</keyword>
<reference evidence="2 3" key="1">
    <citation type="submission" date="2021-03" db="EMBL/GenBank/DDBJ databases">
        <title>Flavobacterium Flabelliformis Sp. Nov. And Flavobacterium Geliluteum Sp. Nov., Two Novel Multidrug Resistant Psychrophilic Species Isolated From Antarctica.</title>
        <authorList>
            <person name="Kralova S."/>
            <person name="Busse H.J."/>
            <person name="Bezdicek M."/>
            <person name="Nykrynova M."/>
            <person name="Kroupova E."/>
            <person name="Krsek D."/>
            <person name="Sedlacek I."/>
        </authorList>
    </citation>
    <scope>NUCLEOTIDE SEQUENCE [LARGE SCALE GENOMIC DNA]</scope>
    <source>
        <strain evidence="2 3">P7388</strain>
    </source>
</reference>
<dbReference type="RefSeq" id="WP_210665790.1">
    <property type="nucleotide sequence ID" value="NZ_JAGFBV010000008.1"/>
</dbReference>
<feature type="domain" description="UDP-N-acetylglucosamine 2-epimerase" evidence="1">
    <location>
        <begin position="23"/>
        <end position="364"/>
    </location>
</feature>
<keyword evidence="3" id="KW-1185">Reference proteome</keyword>
<dbReference type="SUPFAM" id="SSF53756">
    <property type="entry name" value="UDP-Glycosyltransferase/glycogen phosphorylase"/>
    <property type="match status" value="1"/>
</dbReference>
<dbReference type="GO" id="GO:0006047">
    <property type="term" value="P:UDP-N-acetylglucosamine metabolic process"/>
    <property type="evidence" value="ECO:0007669"/>
    <property type="project" value="InterPro"/>
</dbReference>
<dbReference type="InterPro" id="IPR029767">
    <property type="entry name" value="WecB-like"/>
</dbReference>
<proteinExistence type="predicted"/>
<sequence length="370" mass="41900">MRIGILTSSRADYGIYLPLLQKMKIDSFFEMEIIAFGTHLSKSHGFTLNDMEKDGYTCIHTISSMISNDDEQAIASSYGLTVLKFANFWESHPYDLVFCLGDRFEMSAAVQSGIPFGIKFAHIHGGETTLGAIDNVYRHQITLASKLHFTATDVFRKKVINLTDSVEDVFDVGSLSLNDIKSFVPIEKLIFFEKFNIPNEDFILVTFHPETMSVQENVKYAQAMKNALATISKEIFVIITMPNADTQGSVYREAIEKLKKKYPNRFLLIENFGKINYFSAMHYAKILLGNTSSGILEAASFGKYVVNAGDRQKGRIQSGNVLNCEFEERAIISVVDKAMKFEKYNGKNVYFKERVADNIIKIVKEFYESI</sequence>
<dbReference type="EMBL" id="JAGFBV010000008">
    <property type="protein sequence ID" value="MBP4137781.1"/>
    <property type="molecule type" value="Genomic_DNA"/>
</dbReference>
<keyword evidence="2" id="KW-0378">Hydrolase</keyword>
<evidence type="ECO:0000313" key="2">
    <source>
        <dbReference type="EMBL" id="MBP4137781.1"/>
    </source>
</evidence>
<dbReference type="EC" id="3.2.1.183" evidence="2"/>